<dbReference type="GO" id="GO:0008425">
    <property type="term" value="F:2-methoxy-6-polyprenyl-1,4-benzoquinol methyltransferase activity"/>
    <property type="evidence" value="ECO:0007669"/>
    <property type="project" value="UniProtKB-UniRule"/>
</dbReference>
<dbReference type="Gene3D" id="3.40.50.150">
    <property type="entry name" value="Vaccinia Virus protein VP39"/>
    <property type="match status" value="1"/>
</dbReference>
<dbReference type="AlphaFoldDB" id="A0AAW1P2M4"/>
<accession>A0AAW1P2M4</accession>
<dbReference type="Proteomes" id="UP001465755">
    <property type="component" value="Unassembled WGS sequence"/>
</dbReference>
<dbReference type="Pfam" id="PF01209">
    <property type="entry name" value="Ubie_methyltran"/>
    <property type="match status" value="1"/>
</dbReference>
<comment type="catalytic activity">
    <reaction evidence="4">
        <text>a 2-methoxy-6-(all-trans-polyprenyl)benzene-1,4-diol + S-adenosyl-L-methionine = a 5-methoxy-2-methyl-3-(all-trans-polyprenyl)benzene-1,4-diol + S-adenosyl-L-homocysteine + H(+)</text>
        <dbReference type="Rhea" id="RHEA:28286"/>
        <dbReference type="Rhea" id="RHEA-COMP:10858"/>
        <dbReference type="Rhea" id="RHEA-COMP:10859"/>
        <dbReference type="ChEBI" id="CHEBI:15378"/>
        <dbReference type="ChEBI" id="CHEBI:57856"/>
        <dbReference type="ChEBI" id="CHEBI:59789"/>
        <dbReference type="ChEBI" id="CHEBI:84166"/>
        <dbReference type="ChEBI" id="CHEBI:84167"/>
        <dbReference type="EC" id="2.1.1.201"/>
    </reaction>
</comment>
<keyword evidence="2 4" id="KW-0808">Transferase</keyword>
<dbReference type="PANTHER" id="PTHR43591">
    <property type="entry name" value="METHYLTRANSFERASE"/>
    <property type="match status" value="1"/>
</dbReference>
<organism evidence="5 6">
    <name type="scientific">Symbiochloris irregularis</name>
    <dbReference type="NCBI Taxonomy" id="706552"/>
    <lineage>
        <taxon>Eukaryota</taxon>
        <taxon>Viridiplantae</taxon>
        <taxon>Chlorophyta</taxon>
        <taxon>core chlorophytes</taxon>
        <taxon>Trebouxiophyceae</taxon>
        <taxon>Trebouxiales</taxon>
        <taxon>Trebouxiaceae</taxon>
        <taxon>Symbiochloris</taxon>
    </lineage>
</organism>
<feature type="binding site" evidence="4">
    <location>
        <position position="95"/>
    </location>
    <ligand>
        <name>S-adenosyl-L-methionine</name>
        <dbReference type="ChEBI" id="CHEBI:59789"/>
    </ligand>
</feature>
<sequence>MHRLPANISALLRLAQNGRLQSPLRQFSTASFGSEDVAASEKAGRVGAVFSSVAPSYDLMNDLMSAGLHRLWKGWLVEQLAPFPGMHHLDVAGGTGDVATRVARDILAQSPDPEAEQGSVVVCDINPDMLAEGQRRLDPSAPEAALMEWMTADAEALPLQDDSVDGYTVAFGVRNMTNIDAALREAHRVLRPGGQFLCLEFSPRTNPALQRLYDAYSHHVIPQIGRVVANDEQSYKYLVESIRRFPDPDLFRDMIWDAGFRRVRAQSLTGGIVYLHSGFKS</sequence>
<dbReference type="GO" id="GO:0032259">
    <property type="term" value="P:methylation"/>
    <property type="evidence" value="ECO:0007669"/>
    <property type="project" value="UniProtKB-KW"/>
</dbReference>
<comment type="caution">
    <text evidence="4">Lacks conserved residue(s) required for the propagation of feature annotation.</text>
</comment>
<comment type="caution">
    <text evidence="5">The sequence shown here is derived from an EMBL/GenBank/DDBJ whole genome shotgun (WGS) entry which is preliminary data.</text>
</comment>
<feature type="binding site" evidence="4">
    <location>
        <position position="124"/>
    </location>
    <ligand>
        <name>S-adenosyl-L-methionine</name>
        <dbReference type="ChEBI" id="CHEBI:59789"/>
    </ligand>
</feature>
<evidence type="ECO:0000256" key="2">
    <source>
        <dbReference type="ARBA" id="ARBA00022679"/>
    </source>
</evidence>
<comment type="function">
    <text evidence="4">Methyltransferase required for the conversion of 2-polyprenyl-6-methoxy-1,4-benzoquinol (DDMQH2) to 2-polyprenyl-3-methyl-6-methoxy-1,4-benzoquinol (DMQH2).</text>
</comment>
<dbReference type="SUPFAM" id="SSF53335">
    <property type="entry name" value="S-adenosyl-L-methionine-dependent methyltransferases"/>
    <property type="match status" value="1"/>
</dbReference>
<protein>
    <recommendedName>
        <fullName evidence="4">2-methoxy-6-polyprenyl-1,4-benzoquinol methylase, mitochondrial</fullName>
        <ecNumber evidence="4">2.1.1.201</ecNumber>
    </recommendedName>
    <alternativeName>
        <fullName evidence="4">Ubiquinone biosynthesis methyltransferase COQ5</fullName>
    </alternativeName>
</protein>
<dbReference type="HAMAP" id="MF_01813">
    <property type="entry name" value="MenG_UbiE_methyltr"/>
    <property type="match status" value="1"/>
</dbReference>
<dbReference type="PROSITE" id="PS51608">
    <property type="entry name" value="SAM_MT_UBIE"/>
    <property type="match status" value="1"/>
</dbReference>
<gene>
    <name evidence="4" type="primary">COQ5</name>
    <name evidence="5" type="ORF">WJX73_001655</name>
</gene>
<comment type="subcellular location">
    <subcellularLocation>
        <location evidence="4">Mitochondrion inner membrane</location>
        <topology evidence="4">Peripheral membrane protein</topology>
        <orientation evidence="4">Matrix side</orientation>
    </subcellularLocation>
</comment>
<dbReference type="NCBIfam" id="TIGR01934">
    <property type="entry name" value="MenG_MenH_UbiE"/>
    <property type="match status" value="1"/>
</dbReference>
<evidence type="ECO:0000313" key="6">
    <source>
        <dbReference type="Proteomes" id="UP001465755"/>
    </source>
</evidence>
<feature type="binding site" evidence="4">
    <location>
        <begin position="153"/>
        <end position="154"/>
    </location>
    <ligand>
        <name>S-adenosyl-L-methionine</name>
        <dbReference type="ChEBI" id="CHEBI:59789"/>
    </ligand>
</feature>
<keyword evidence="3 4" id="KW-0949">S-adenosyl-L-methionine</keyword>
<keyword evidence="4" id="KW-0472">Membrane</keyword>
<comment type="subunit">
    <text evidence="4">Component of a multi-subunit COQ enzyme complex.</text>
</comment>
<keyword evidence="4" id="KW-0496">Mitochondrion</keyword>
<comment type="similarity">
    <text evidence="4">Belongs to the class I-like SAM-binding methyltransferase superfamily. MenG/UbiE family.</text>
</comment>
<dbReference type="GO" id="GO:0031314">
    <property type="term" value="C:extrinsic component of mitochondrial inner membrane"/>
    <property type="evidence" value="ECO:0007669"/>
    <property type="project" value="UniProtKB-UniRule"/>
</dbReference>
<dbReference type="EC" id="2.1.1.201" evidence="4"/>
<keyword evidence="4" id="KW-0831">Ubiquinone biosynthesis</keyword>
<dbReference type="EMBL" id="JALJOQ010000071">
    <property type="protein sequence ID" value="KAK9802557.1"/>
    <property type="molecule type" value="Genomic_DNA"/>
</dbReference>
<dbReference type="PROSITE" id="PS01183">
    <property type="entry name" value="UBIE_1"/>
    <property type="match status" value="1"/>
</dbReference>
<name>A0AAW1P2M4_9CHLO</name>
<dbReference type="InterPro" id="IPR023576">
    <property type="entry name" value="UbiE/COQ5_MeTrFase_CS"/>
</dbReference>
<dbReference type="InterPro" id="IPR029063">
    <property type="entry name" value="SAM-dependent_MTases_sf"/>
</dbReference>
<evidence type="ECO:0000256" key="3">
    <source>
        <dbReference type="ARBA" id="ARBA00022691"/>
    </source>
</evidence>
<dbReference type="InterPro" id="IPR004033">
    <property type="entry name" value="UbiE/COQ5_MeTrFase"/>
</dbReference>
<proteinExistence type="inferred from homology"/>
<keyword evidence="4" id="KW-0999">Mitochondrion inner membrane</keyword>
<evidence type="ECO:0000256" key="1">
    <source>
        <dbReference type="ARBA" id="ARBA00022603"/>
    </source>
</evidence>
<evidence type="ECO:0000313" key="5">
    <source>
        <dbReference type="EMBL" id="KAK9802557.1"/>
    </source>
</evidence>
<keyword evidence="6" id="KW-1185">Reference proteome</keyword>
<reference evidence="5 6" key="1">
    <citation type="journal article" date="2024" name="Nat. Commun.">
        <title>Phylogenomics reveals the evolutionary origins of lichenization in chlorophyte algae.</title>
        <authorList>
            <person name="Puginier C."/>
            <person name="Libourel C."/>
            <person name="Otte J."/>
            <person name="Skaloud P."/>
            <person name="Haon M."/>
            <person name="Grisel S."/>
            <person name="Petersen M."/>
            <person name="Berrin J.G."/>
            <person name="Delaux P.M."/>
            <person name="Dal Grande F."/>
            <person name="Keller J."/>
        </authorList>
    </citation>
    <scope>NUCLEOTIDE SEQUENCE [LARGE SCALE GENOMIC DNA]</scope>
    <source>
        <strain evidence="5 6">SAG 2036</strain>
    </source>
</reference>
<dbReference type="CDD" id="cd02440">
    <property type="entry name" value="AdoMet_MTases"/>
    <property type="match status" value="1"/>
</dbReference>
<evidence type="ECO:0000256" key="4">
    <source>
        <dbReference type="HAMAP-Rule" id="MF_03191"/>
    </source>
</evidence>
<comment type="pathway">
    <text evidence="4">Cofactor biosynthesis; ubiquinone biosynthesis.</text>
</comment>
<dbReference type="PANTHER" id="PTHR43591:SF24">
    <property type="entry name" value="2-METHOXY-6-POLYPRENYL-1,4-BENZOQUINOL METHYLASE, MITOCHONDRIAL"/>
    <property type="match status" value="1"/>
</dbReference>
<keyword evidence="1 4" id="KW-0489">Methyltransferase</keyword>
<dbReference type="PROSITE" id="PS01184">
    <property type="entry name" value="UBIE_2"/>
    <property type="match status" value="1"/>
</dbReference>